<dbReference type="GO" id="GO:0006004">
    <property type="term" value="P:fucose metabolic process"/>
    <property type="evidence" value="ECO:0007669"/>
    <property type="project" value="InterPro"/>
</dbReference>
<dbReference type="EMBL" id="DSMG01000099">
    <property type="protein sequence ID" value="HDX31766.1"/>
    <property type="molecule type" value="Genomic_DNA"/>
</dbReference>
<dbReference type="CDD" id="cd00578">
    <property type="entry name" value="L-fuc_L-ara-isomerases"/>
    <property type="match status" value="1"/>
</dbReference>
<dbReference type="GO" id="GO:0008736">
    <property type="term" value="F:L-fucose isomerase activity"/>
    <property type="evidence" value="ECO:0007669"/>
    <property type="project" value="InterPro"/>
</dbReference>
<reference evidence="4" key="1">
    <citation type="journal article" date="2020" name="mSystems">
        <title>Genome- and Community-Level Interaction Insights into Carbon Utilization and Element Cycling Functions of Hydrothermarchaeota in Hydrothermal Sediment.</title>
        <authorList>
            <person name="Zhou Z."/>
            <person name="Liu Y."/>
            <person name="Xu W."/>
            <person name="Pan J."/>
            <person name="Luo Z.H."/>
            <person name="Li M."/>
        </authorList>
    </citation>
    <scope>NUCLEOTIDE SEQUENCE [LARGE SCALE GENOMIC DNA]</scope>
    <source>
        <strain evidence="4">SpSt-289</strain>
    </source>
</reference>
<evidence type="ECO:0000313" key="4">
    <source>
        <dbReference type="EMBL" id="HDX31766.1"/>
    </source>
</evidence>
<organism evidence="4">
    <name type="scientific">Caldilinea aerophila</name>
    <dbReference type="NCBI Taxonomy" id="133453"/>
    <lineage>
        <taxon>Bacteria</taxon>
        <taxon>Bacillati</taxon>
        <taxon>Chloroflexota</taxon>
        <taxon>Caldilineae</taxon>
        <taxon>Caldilineales</taxon>
        <taxon>Caldilineaceae</taxon>
        <taxon>Caldilinea</taxon>
    </lineage>
</organism>
<dbReference type="InterPro" id="IPR015888">
    <property type="entry name" value="Fuc_isomerase_C"/>
</dbReference>
<proteinExistence type="predicted"/>
<evidence type="ECO:0000259" key="3">
    <source>
        <dbReference type="Pfam" id="PF02952"/>
    </source>
</evidence>
<dbReference type="SUPFAM" id="SSF53743">
    <property type="entry name" value="FucI/AraA N-terminal and middle domains"/>
    <property type="match status" value="1"/>
</dbReference>
<gene>
    <name evidence="4" type="ORF">ENQ20_09785</name>
</gene>
<dbReference type="Pfam" id="PF02952">
    <property type="entry name" value="Fucose_iso_C"/>
    <property type="match status" value="1"/>
</dbReference>
<name>A0A7C1JKD6_9CHLR</name>
<dbReference type="GO" id="GO:0005737">
    <property type="term" value="C:cytoplasm"/>
    <property type="evidence" value="ECO:0007669"/>
    <property type="project" value="InterPro"/>
</dbReference>
<evidence type="ECO:0000256" key="1">
    <source>
        <dbReference type="ARBA" id="ARBA00023235"/>
    </source>
</evidence>
<protein>
    <submittedName>
        <fullName evidence="4">Fucose isomerase</fullName>
    </submittedName>
</protein>
<dbReference type="AlphaFoldDB" id="A0A7C1JKD6"/>
<keyword evidence="2" id="KW-0119">Carbohydrate metabolism</keyword>
<dbReference type="PANTHER" id="PTHR36120">
    <property type="entry name" value="FUCOSE ISOMERASE"/>
    <property type="match status" value="1"/>
</dbReference>
<accession>A0A7C1JKD6</accession>
<feature type="domain" description="L-fucose isomerase C-terminal" evidence="3">
    <location>
        <begin position="342"/>
        <end position="469"/>
    </location>
</feature>
<dbReference type="InterPro" id="IPR009015">
    <property type="entry name" value="Fucose_isomerase_N/cen_sf"/>
</dbReference>
<evidence type="ECO:0000256" key="2">
    <source>
        <dbReference type="ARBA" id="ARBA00023277"/>
    </source>
</evidence>
<sequence length="471" mass="52118">MQNARPTLGIIVGNRNFFADSLVAEGRKKILAKLAEFGIDVVIVDEQTTKLGAVETWADAQKCADLFKRNRDRIDGILVTLPNFGDEKGIADAIHLSGLNVPVLVHAFPDTTSELTVAGRRDAFCGKFSVTNNLYQYGIKFSLTQNHTVDPDKEEFKQEIERFVRLCRTVRGMRSARLGAVGARPNAFQTVRFSEKLFQAYGINVSTMDLSEAIGKAQKLENSHPRVRSKVDEIKRYAVNRGAPEEKLALMAKLAIVLDDWMDANSIDATAIQCWDSIQQNYGVNVCTVMSMMSERLMPSACEVDIAGTASMYALTLAAGMPAALVDWNNNYNDEPNKCLYFHCGNWAKSLVSEIELISAEVLGATLGAENTWGAIQGRTPPGPLTFARIDTDDRRGVIHTYVGEGRFTDDPLSTISGSHAVVEVPELQKLLRTICRHGFAHHAAMTRAHVADVLAEAFENYLGWEVYFHR</sequence>
<comment type="caution">
    <text evidence="4">The sequence shown here is derived from an EMBL/GenBank/DDBJ whole genome shotgun (WGS) entry which is preliminary data.</text>
</comment>
<dbReference type="PANTHER" id="PTHR36120:SF1">
    <property type="entry name" value="L-FUCOSE ISOMERASE C-TERMINAL DOMAIN-CONTAINING PROTEIN"/>
    <property type="match status" value="1"/>
</dbReference>
<keyword evidence="1 4" id="KW-0413">Isomerase</keyword>